<evidence type="ECO:0000313" key="3">
    <source>
        <dbReference type="EMBL" id="RZS60249.1"/>
    </source>
</evidence>
<keyword evidence="4" id="KW-1185">Reference proteome</keyword>
<comment type="caution">
    <text evidence="3">The sequence shown here is derived from an EMBL/GenBank/DDBJ whole genome shotgun (WGS) entry which is preliminary data.</text>
</comment>
<evidence type="ECO:0000256" key="1">
    <source>
        <dbReference type="ARBA" id="ARBA00023121"/>
    </source>
</evidence>
<accession>A0A4Q7M2W0</accession>
<dbReference type="SUPFAM" id="SSF82549">
    <property type="entry name" value="DAK1/DegV-like"/>
    <property type="match status" value="1"/>
</dbReference>
<organism evidence="3 4">
    <name type="scientific">Xylanimonas ulmi</name>
    <dbReference type="NCBI Taxonomy" id="228973"/>
    <lineage>
        <taxon>Bacteria</taxon>
        <taxon>Bacillati</taxon>
        <taxon>Actinomycetota</taxon>
        <taxon>Actinomycetes</taxon>
        <taxon>Micrococcales</taxon>
        <taxon>Promicromonosporaceae</taxon>
        <taxon>Xylanimonas</taxon>
    </lineage>
</organism>
<dbReference type="InterPro" id="IPR043168">
    <property type="entry name" value="DegV_C"/>
</dbReference>
<dbReference type="Gene3D" id="3.40.50.10170">
    <property type="match status" value="1"/>
</dbReference>
<evidence type="ECO:0000256" key="2">
    <source>
        <dbReference type="SAM" id="MobiDB-lite"/>
    </source>
</evidence>
<proteinExistence type="predicted"/>
<dbReference type="EMBL" id="SGWX01000001">
    <property type="protein sequence ID" value="RZS60249.1"/>
    <property type="molecule type" value="Genomic_DNA"/>
</dbReference>
<keyword evidence="1" id="KW-0446">Lipid-binding</keyword>
<dbReference type="Pfam" id="PF02645">
    <property type="entry name" value="DegV"/>
    <property type="match status" value="1"/>
</dbReference>
<evidence type="ECO:0000313" key="4">
    <source>
        <dbReference type="Proteomes" id="UP000293852"/>
    </source>
</evidence>
<feature type="region of interest" description="Disordered" evidence="2">
    <location>
        <begin position="1"/>
        <end position="26"/>
    </location>
</feature>
<dbReference type="PROSITE" id="PS51482">
    <property type="entry name" value="DEGV"/>
    <property type="match status" value="1"/>
</dbReference>
<name>A0A4Q7M2W0_9MICO</name>
<dbReference type="OrthoDB" id="9760324at2"/>
<protein>
    <submittedName>
        <fullName evidence="3">DegV family protein with EDD domain</fullName>
    </submittedName>
</protein>
<sequence>MRLTQLFPHTSPRRAQAPAPVAPVAPSPAVRVVTDSTACLPPSADEPDGAAGGPVVVPLRVLTPDSELREGIDITPAQVADLIASGARLTTSQPPPADFADVYRRLAQDGARAVVSVHLSGRISGTVDAAARAGQRAMLAVRTVDTQTVAMGLGFAAQAAAECAAQGQDAEHVAARAAQVAASSRTLFLVDSLDHLRRGGRLSAGAAALGTALGVRPILTIEGGEVRLAQRVRTRAAALERMLDLAVQHAAGMDRPGVAVHHLGAAQRAGAAAASLRERLGVEPVVTPVSAVLGTHAGPGAVAVVVVELGGHTH</sequence>
<dbReference type="PANTHER" id="PTHR33434:SF2">
    <property type="entry name" value="FATTY ACID-BINDING PROTEIN TM_1468"/>
    <property type="match status" value="1"/>
</dbReference>
<dbReference type="PANTHER" id="PTHR33434">
    <property type="entry name" value="DEGV DOMAIN-CONTAINING PROTEIN DR_1986-RELATED"/>
    <property type="match status" value="1"/>
</dbReference>
<reference evidence="3 4" key="1">
    <citation type="submission" date="2019-02" db="EMBL/GenBank/DDBJ databases">
        <title>Sequencing the genomes of 1000 actinobacteria strains.</title>
        <authorList>
            <person name="Klenk H.-P."/>
        </authorList>
    </citation>
    <scope>NUCLEOTIDE SEQUENCE [LARGE SCALE GENOMIC DNA]</scope>
    <source>
        <strain evidence="3 4">DSM 16932</strain>
    </source>
</reference>
<dbReference type="Gene3D" id="3.30.1180.10">
    <property type="match status" value="1"/>
</dbReference>
<dbReference type="RefSeq" id="WP_130412016.1">
    <property type="nucleotide sequence ID" value="NZ_SGWX01000001.1"/>
</dbReference>
<dbReference type="InterPro" id="IPR003797">
    <property type="entry name" value="DegV"/>
</dbReference>
<dbReference type="Proteomes" id="UP000293852">
    <property type="component" value="Unassembled WGS sequence"/>
</dbReference>
<dbReference type="NCBIfam" id="TIGR00762">
    <property type="entry name" value="DegV"/>
    <property type="match status" value="1"/>
</dbReference>
<dbReference type="GO" id="GO:0008289">
    <property type="term" value="F:lipid binding"/>
    <property type="evidence" value="ECO:0007669"/>
    <property type="project" value="UniProtKB-KW"/>
</dbReference>
<dbReference type="InterPro" id="IPR050270">
    <property type="entry name" value="DegV_domain_contain"/>
</dbReference>
<gene>
    <name evidence="3" type="ORF">EV386_0501</name>
</gene>
<dbReference type="AlphaFoldDB" id="A0A4Q7M2W0"/>